<dbReference type="AlphaFoldDB" id="A0A151KV13"/>
<dbReference type="Gene3D" id="1.20.140.10">
    <property type="entry name" value="Butyryl-CoA Dehydrogenase, subunit A, domain 3"/>
    <property type="match status" value="1"/>
</dbReference>
<evidence type="ECO:0000259" key="3">
    <source>
        <dbReference type="Pfam" id="PF08028"/>
    </source>
</evidence>
<dbReference type="InterPro" id="IPR037069">
    <property type="entry name" value="AcylCoA_DH/ox_N_sf"/>
</dbReference>
<dbReference type="SUPFAM" id="SSF47203">
    <property type="entry name" value="Acyl-CoA dehydrogenase C-terminal domain-like"/>
    <property type="match status" value="1"/>
</dbReference>
<gene>
    <name evidence="4" type="ORF">ATY37_05885</name>
</gene>
<dbReference type="InterPro" id="IPR036250">
    <property type="entry name" value="AcylCo_DH-like_C"/>
</dbReference>
<dbReference type="GO" id="GO:0003995">
    <property type="term" value="F:acyl-CoA dehydrogenase activity"/>
    <property type="evidence" value="ECO:0007669"/>
    <property type="project" value="TreeGrafter"/>
</dbReference>
<dbReference type="InterPro" id="IPR009100">
    <property type="entry name" value="AcylCoA_DH/oxidase_NM_dom_sf"/>
</dbReference>
<dbReference type="Pfam" id="PF02771">
    <property type="entry name" value="Acyl-CoA_dh_N"/>
    <property type="match status" value="1"/>
</dbReference>
<feature type="domain" description="Acyl-CoA dehydrogenase C-terminal" evidence="3">
    <location>
        <begin position="235"/>
        <end position="365"/>
    </location>
</feature>
<dbReference type="EMBL" id="LOBR01000081">
    <property type="protein sequence ID" value="KYN84568.1"/>
    <property type="molecule type" value="Genomic_DNA"/>
</dbReference>
<dbReference type="Gene3D" id="2.40.110.10">
    <property type="entry name" value="Butyryl-CoA Dehydrogenase, subunit A, domain 2"/>
    <property type="match status" value="1"/>
</dbReference>
<proteinExistence type="predicted"/>
<evidence type="ECO:0000313" key="5">
    <source>
        <dbReference type="Proteomes" id="UP000075346"/>
    </source>
</evidence>
<dbReference type="Gene3D" id="1.10.540.10">
    <property type="entry name" value="Acyl-CoA dehydrogenase/oxidase, N-terminal domain"/>
    <property type="match status" value="1"/>
</dbReference>
<organism evidence="4 5">
    <name type="scientific">Vibrio cidicii</name>
    <dbReference type="NCBI Taxonomy" id="1763883"/>
    <lineage>
        <taxon>Bacteria</taxon>
        <taxon>Pseudomonadati</taxon>
        <taxon>Pseudomonadota</taxon>
        <taxon>Gammaproteobacteria</taxon>
        <taxon>Vibrionales</taxon>
        <taxon>Vibrionaceae</taxon>
        <taxon>Vibrio</taxon>
    </lineage>
</organism>
<evidence type="ECO:0000259" key="2">
    <source>
        <dbReference type="Pfam" id="PF02771"/>
    </source>
</evidence>
<protein>
    <submittedName>
        <fullName evidence="4">Acyl-CoA dehydrogenase</fullName>
    </submittedName>
</protein>
<sequence length="386" mass="42680">MSQNKEYLKIFSALEEVLPHIEPRLNEIEQLRHLPADVAQSLKNTGVFAMNFPKSWGGAELNSMEQTQLIERIAQVDAAVAWCVMIGSDSGIYSGYLENSVAKKLFKSVNFITAGWIHPQGKAERVEGGYLVTGKWRFGSGISNSDLVSAGCFVYEHGKKALDENGQPIWRVMIAKPSDYLIADGWHTTGLQGSGSLDYSANELYVPSEHSFSFSEPYRKGPLHDSPEAILRNMSGVPLGMARAAIDYVRSIAPTKFDRTLSVPWLESSRVQTVIAGCEADLLAARSAVYSSLEQQWHTLETSQPLSEELRVATAVARFKAFQTSRDIIQQLYDLVGGASIYKQESPMDKWLRDVNTICQHAVAQQSILTASGELLLTSKSNNPFI</sequence>
<dbReference type="SUPFAM" id="SSF56645">
    <property type="entry name" value="Acyl-CoA dehydrogenase NM domain-like"/>
    <property type="match status" value="1"/>
</dbReference>
<keyword evidence="1" id="KW-0560">Oxidoreductase</keyword>
<evidence type="ECO:0000313" key="4">
    <source>
        <dbReference type="EMBL" id="KYN84568.1"/>
    </source>
</evidence>
<evidence type="ECO:0000256" key="1">
    <source>
        <dbReference type="ARBA" id="ARBA00023002"/>
    </source>
</evidence>
<name>A0A151KV13_9VIBR</name>
<dbReference type="PANTHER" id="PTHR43884">
    <property type="entry name" value="ACYL-COA DEHYDROGENASE"/>
    <property type="match status" value="1"/>
</dbReference>
<accession>A0A151KV13</accession>
<feature type="domain" description="Acyl-CoA dehydrogenase/oxidase N-terminal" evidence="2">
    <location>
        <begin position="20"/>
        <end position="91"/>
    </location>
</feature>
<dbReference type="InterPro" id="IPR046373">
    <property type="entry name" value="Acyl-CoA_Oxase/DH_mid-dom_sf"/>
</dbReference>
<dbReference type="Proteomes" id="UP000075346">
    <property type="component" value="Unassembled WGS sequence"/>
</dbReference>
<dbReference type="RefSeq" id="WP_024373965.1">
    <property type="nucleotide sequence ID" value="NZ_LOBR01000081.1"/>
</dbReference>
<dbReference type="InterPro" id="IPR013107">
    <property type="entry name" value="Acyl-CoA_DH_C"/>
</dbReference>
<dbReference type="GO" id="GO:0050660">
    <property type="term" value="F:flavin adenine dinucleotide binding"/>
    <property type="evidence" value="ECO:0007669"/>
    <property type="project" value="InterPro"/>
</dbReference>
<dbReference type="PANTHER" id="PTHR43884:SF12">
    <property type="entry name" value="ISOVALERYL-COA DEHYDROGENASE, MITOCHONDRIAL-RELATED"/>
    <property type="match status" value="1"/>
</dbReference>
<dbReference type="PIRSF" id="PIRSF016578">
    <property type="entry name" value="HsaA"/>
    <property type="match status" value="1"/>
</dbReference>
<comment type="caution">
    <text evidence="4">The sequence shown here is derived from an EMBL/GenBank/DDBJ whole genome shotgun (WGS) entry which is preliminary data.</text>
</comment>
<dbReference type="InterPro" id="IPR013786">
    <property type="entry name" value="AcylCoA_DH/ox_N"/>
</dbReference>
<dbReference type="Pfam" id="PF08028">
    <property type="entry name" value="Acyl-CoA_dh_2"/>
    <property type="match status" value="1"/>
</dbReference>
<reference evidence="5" key="1">
    <citation type="submission" date="2015-12" db="EMBL/GenBank/DDBJ databases">
        <authorList>
            <person name="Shamseldin A."/>
            <person name="Moawad H."/>
            <person name="Abd El-Rahim W.M."/>
            <person name="Sadowsky M.J."/>
        </authorList>
    </citation>
    <scope>NUCLEOTIDE SEQUENCE [LARGE SCALE GENOMIC DNA]</scope>
    <source>
        <strain evidence="5">2538-88</strain>
    </source>
</reference>